<keyword evidence="3" id="KW-0805">Transcription regulation</keyword>
<feature type="domain" description="Response regulatory" evidence="8">
    <location>
        <begin position="4"/>
        <end position="117"/>
    </location>
</feature>
<dbReference type="Proteomes" id="UP001596044">
    <property type="component" value="Unassembled WGS sequence"/>
</dbReference>
<dbReference type="CDD" id="cd17574">
    <property type="entry name" value="REC_OmpR"/>
    <property type="match status" value="1"/>
</dbReference>
<dbReference type="SUPFAM" id="SSF52172">
    <property type="entry name" value="CheY-like"/>
    <property type="match status" value="1"/>
</dbReference>
<keyword evidence="2" id="KW-0902">Two-component regulatory system</keyword>
<evidence type="ECO:0000256" key="3">
    <source>
        <dbReference type="ARBA" id="ARBA00023015"/>
    </source>
</evidence>
<dbReference type="InterPro" id="IPR001867">
    <property type="entry name" value="OmpR/PhoB-type_DNA-bd"/>
</dbReference>
<keyword evidence="4 7" id="KW-0238">DNA-binding</keyword>
<gene>
    <name evidence="10" type="ORF">ACFPOG_11660</name>
</gene>
<feature type="DNA-binding region" description="OmpR/PhoB-type" evidence="7">
    <location>
        <begin position="128"/>
        <end position="222"/>
    </location>
</feature>
<sequence>MKARILVIEEDEITREVIEQNLSSQEYHVTTASDDKEGLRLWRQGNYDLIISGIQIPGFTGYELARTLRQESSVPIILLSPLSEEHFILEVFNSGADDYMVKPFSVQILVKRVEVLLRRSRAMADPDNSRVKFNELRLDVNAFKVFVGETAVELTSKEFEILKLLVGQAGHVVTREQILDKLWGYEYYGNARIIDSHLKNIRRKTRIPYIKTIKGIGYKLEL</sequence>
<keyword evidence="1" id="KW-0597">Phosphoprotein</keyword>
<organism evidence="10 11">
    <name type="scientific">Paenibacillus aestuarii</name>
    <dbReference type="NCBI Taxonomy" id="516965"/>
    <lineage>
        <taxon>Bacteria</taxon>
        <taxon>Bacillati</taxon>
        <taxon>Bacillota</taxon>
        <taxon>Bacilli</taxon>
        <taxon>Bacillales</taxon>
        <taxon>Paenibacillaceae</taxon>
        <taxon>Paenibacillus</taxon>
    </lineage>
</organism>
<dbReference type="Pfam" id="PF00486">
    <property type="entry name" value="Trans_reg_C"/>
    <property type="match status" value="1"/>
</dbReference>
<dbReference type="PROSITE" id="PS50110">
    <property type="entry name" value="RESPONSE_REGULATORY"/>
    <property type="match status" value="1"/>
</dbReference>
<dbReference type="Pfam" id="PF00072">
    <property type="entry name" value="Response_reg"/>
    <property type="match status" value="1"/>
</dbReference>
<dbReference type="SMART" id="SM00448">
    <property type="entry name" value="REC"/>
    <property type="match status" value="1"/>
</dbReference>
<comment type="caution">
    <text evidence="6">Lacks conserved residue(s) required for the propagation of feature annotation.</text>
</comment>
<evidence type="ECO:0000256" key="7">
    <source>
        <dbReference type="PROSITE-ProRule" id="PRU01091"/>
    </source>
</evidence>
<dbReference type="Gene3D" id="3.40.50.2300">
    <property type="match status" value="1"/>
</dbReference>
<evidence type="ECO:0000259" key="8">
    <source>
        <dbReference type="PROSITE" id="PS50110"/>
    </source>
</evidence>
<accession>A0ABW0K6P0</accession>
<dbReference type="InterPro" id="IPR036388">
    <property type="entry name" value="WH-like_DNA-bd_sf"/>
</dbReference>
<evidence type="ECO:0000256" key="4">
    <source>
        <dbReference type="ARBA" id="ARBA00023125"/>
    </source>
</evidence>
<evidence type="ECO:0000259" key="9">
    <source>
        <dbReference type="PROSITE" id="PS51755"/>
    </source>
</evidence>
<comment type="caution">
    <text evidence="10">The sequence shown here is derived from an EMBL/GenBank/DDBJ whole genome shotgun (WGS) entry which is preliminary data.</text>
</comment>
<proteinExistence type="predicted"/>
<keyword evidence="5" id="KW-0804">Transcription</keyword>
<evidence type="ECO:0000256" key="6">
    <source>
        <dbReference type="PROSITE-ProRule" id="PRU00169"/>
    </source>
</evidence>
<reference evidence="11" key="1">
    <citation type="journal article" date="2019" name="Int. J. Syst. Evol. Microbiol.">
        <title>The Global Catalogue of Microorganisms (GCM) 10K type strain sequencing project: providing services to taxonomists for standard genome sequencing and annotation.</title>
        <authorList>
            <consortium name="The Broad Institute Genomics Platform"/>
            <consortium name="The Broad Institute Genome Sequencing Center for Infectious Disease"/>
            <person name="Wu L."/>
            <person name="Ma J."/>
        </authorList>
    </citation>
    <scope>NUCLEOTIDE SEQUENCE [LARGE SCALE GENOMIC DNA]</scope>
    <source>
        <strain evidence="11">KACC 11904</strain>
    </source>
</reference>
<dbReference type="InterPro" id="IPR039420">
    <property type="entry name" value="WalR-like"/>
</dbReference>
<dbReference type="InterPro" id="IPR011006">
    <property type="entry name" value="CheY-like_superfamily"/>
</dbReference>
<evidence type="ECO:0000256" key="2">
    <source>
        <dbReference type="ARBA" id="ARBA00023012"/>
    </source>
</evidence>
<protein>
    <submittedName>
        <fullName evidence="10">Response regulator transcription factor</fullName>
    </submittedName>
</protein>
<keyword evidence="11" id="KW-1185">Reference proteome</keyword>
<evidence type="ECO:0000313" key="11">
    <source>
        <dbReference type="Proteomes" id="UP001596044"/>
    </source>
</evidence>
<dbReference type="PANTHER" id="PTHR48111:SF32">
    <property type="entry name" value="STAGE 0 SPORULATION PROTEIN A HOMOLOG"/>
    <property type="match status" value="1"/>
</dbReference>
<dbReference type="Gene3D" id="1.10.10.10">
    <property type="entry name" value="Winged helix-like DNA-binding domain superfamily/Winged helix DNA-binding domain"/>
    <property type="match status" value="1"/>
</dbReference>
<dbReference type="RefSeq" id="WP_270878763.1">
    <property type="nucleotide sequence ID" value="NZ_JAQFVF010000021.1"/>
</dbReference>
<name>A0ABW0K6P0_9BACL</name>
<evidence type="ECO:0000256" key="1">
    <source>
        <dbReference type="ARBA" id="ARBA00022553"/>
    </source>
</evidence>
<dbReference type="SMART" id="SM00862">
    <property type="entry name" value="Trans_reg_C"/>
    <property type="match status" value="1"/>
</dbReference>
<evidence type="ECO:0000313" key="10">
    <source>
        <dbReference type="EMBL" id="MFC5448925.1"/>
    </source>
</evidence>
<feature type="domain" description="OmpR/PhoB-type" evidence="9">
    <location>
        <begin position="128"/>
        <end position="222"/>
    </location>
</feature>
<dbReference type="PANTHER" id="PTHR48111">
    <property type="entry name" value="REGULATOR OF RPOS"/>
    <property type="match status" value="1"/>
</dbReference>
<dbReference type="PROSITE" id="PS51755">
    <property type="entry name" value="OMPR_PHOB"/>
    <property type="match status" value="1"/>
</dbReference>
<evidence type="ECO:0000256" key="5">
    <source>
        <dbReference type="ARBA" id="ARBA00023163"/>
    </source>
</evidence>
<dbReference type="CDD" id="cd00383">
    <property type="entry name" value="trans_reg_C"/>
    <property type="match status" value="1"/>
</dbReference>
<dbReference type="EMBL" id="JBHSMJ010000012">
    <property type="protein sequence ID" value="MFC5448925.1"/>
    <property type="molecule type" value="Genomic_DNA"/>
</dbReference>
<dbReference type="InterPro" id="IPR001789">
    <property type="entry name" value="Sig_transdc_resp-reg_receiver"/>
</dbReference>